<evidence type="ECO:0000313" key="1">
    <source>
        <dbReference type="EMBL" id="GAH86364.1"/>
    </source>
</evidence>
<dbReference type="AlphaFoldDB" id="X1K7Z0"/>
<name>X1K7Z0_9ZZZZ</name>
<gene>
    <name evidence="1" type="ORF">S03H2_59956</name>
</gene>
<dbReference type="EMBL" id="BARU01038595">
    <property type="protein sequence ID" value="GAH86364.1"/>
    <property type="molecule type" value="Genomic_DNA"/>
</dbReference>
<protein>
    <recommendedName>
        <fullName evidence="2">B12-binding domain-containing protein</fullName>
    </recommendedName>
</protein>
<comment type="caution">
    <text evidence="1">The sequence shown here is derived from an EMBL/GenBank/DDBJ whole genome shotgun (WGS) entry which is preliminary data.</text>
</comment>
<reference evidence="1" key="1">
    <citation type="journal article" date="2014" name="Front. Microbiol.">
        <title>High frequency of phylogenetically diverse reductive dehalogenase-homologous genes in deep subseafloor sedimentary metagenomes.</title>
        <authorList>
            <person name="Kawai M."/>
            <person name="Futagami T."/>
            <person name="Toyoda A."/>
            <person name="Takaki Y."/>
            <person name="Nishi S."/>
            <person name="Hori S."/>
            <person name="Arai W."/>
            <person name="Tsubouchi T."/>
            <person name="Morono Y."/>
            <person name="Uchiyama I."/>
            <person name="Ito T."/>
            <person name="Fujiyama A."/>
            <person name="Inagaki F."/>
            <person name="Takami H."/>
        </authorList>
    </citation>
    <scope>NUCLEOTIDE SEQUENCE</scope>
    <source>
        <strain evidence="1">Expedition CK06-06</strain>
    </source>
</reference>
<sequence length="68" mass="7596">MRVCLINPSDPVVEDACWDEPLGLLYLGAVLEENGVETEVVDLNFHDDFKVLEDSDADFYGLYCSSPL</sequence>
<feature type="non-terminal residue" evidence="1">
    <location>
        <position position="68"/>
    </location>
</feature>
<proteinExistence type="predicted"/>
<accession>X1K7Z0</accession>
<organism evidence="1">
    <name type="scientific">marine sediment metagenome</name>
    <dbReference type="NCBI Taxonomy" id="412755"/>
    <lineage>
        <taxon>unclassified sequences</taxon>
        <taxon>metagenomes</taxon>
        <taxon>ecological metagenomes</taxon>
    </lineage>
</organism>
<evidence type="ECO:0008006" key="2">
    <source>
        <dbReference type="Google" id="ProtNLM"/>
    </source>
</evidence>